<evidence type="ECO:0000313" key="1">
    <source>
        <dbReference type="EMBL" id="MBC4019091.1"/>
    </source>
</evidence>
<comment type="caution">
    <text evidence="1">The sequence shown here is derived from an EMBL/GenBank/DDBJ whole genome shotgun (WGS) entry which is preliminary data.</text>
</comment>
<proteinExistence type="predicted"/>
<evidence type="ECO:0000313" key="2">
    <source>
        <dbReference type="Proteomes" id="UP000600101"/>
    </source>
</evidence>
<protein>
    <recommendedName>
        <fullName evidence="3">LacI family transcriptional regulator</fullName>
    </recommendedName>
</protein>
<reference evidence="1" key="1">
    <citation type="submission" date="2020-08" db="EMBL/GenBank/DDBJ databases">
        <authorList>
            <person name="Hu Y."/>
            <person name="Nguyen S.V."/>
            <person name="Li F."/>
            <person name="Fanning S."/>
        </authorList>
    </citation>
    <scope>NUCLEOTIDE SEQUENCE</scope>
    <source>
        <strain evidence="1">SYSU D8009</strain>
    </source>
</reference>
<dbReference type="AlphaFoldDB" id="A0A9X0UGJ9"/>
<evidence type="ECO:0008006" key="3">
    <source>
        <dbReference type="Google" id="ProtNLM"/>
    </source>
</evidence>
<keyword evidence="2" id="KW-1185">Reference proteome</keyword>
<organism evidence="1 2">
    <name type="scientific">Siccirubricoccus deserti</name>
    <dbReference type="NCBI Taxonomy" id="2013562"/>
    <lineage>
        <taxon>Bacteria</taxon>
        <taxon>Pseudomonadati</taxon>
        <taxon>Pseudomonadota</taxon>
        <taxon>Alphaproteobacteria</taxon>
        <taxon>Acetobacterales</taxon>
        <taxon>Roseomonadaceae</taxon>
        <taxon>Siccirubricoccus</taxon>
    </lineage>
</organism>
<dbReference type="Proteomes" id="UP000600101">
    <property type="component" value="Unassembled WGS sequence"/>
</dbReference>
<name>A0A9X0UGJ9_9PROT</name>
<gene>
    <name evidence="1" type="ORF">H7965_28035</name>
</gene>
<dbReference type="Gene3D" id="1.10.10.2830">
    <property type="match status" value="1"/>
</dbReference>
<sequence length="151" mass="16152">MTPSSSITICVPLAIRSCGGRKLVVTPDGSPATLPIRTRAEPAMVKALARAHRWKRLLEEGRYASLSEMARAEKIDRGYLGKMLRLTLLASDIVEDILNGRLSPDLGATALRDFLSAVWAEQRASVTETAAALPHEALHGSSGGEPPARAP</sequence>
<dbReference type="SUPFAM" id="SSF109709">
    <property type="entry name" value="KorB DNA-binding domain-like"/>
    <property type="match status" value="1"/>
</dbReference>
<accession>A0A9X0UGJ9</accession>
<dbReference type="EMBL" id="JACOMF010000117">
    <property type="protein sequence ID" value="MBC4019091.1"/>
    <property type="molecule type" value="Genomic_DNA"/>
</dbReference>